<feature type="region of interest" description="Disordered" evidence="1">
    <location>
        <begin position="122"/>
        <end position="154"/>
    </location>
</feature>
<feature type="compositionally biased region" description="Basic residues" evidence="1">
    <location>
        <begin position="143"/>
        <end position="154"/>
    </location>
</feature>
<accession>A0A848CGC3</accession>
<proteinExistence type="predicted"/>
<dbReference type="RefSeq" id="WP_168935911.1">
    <property type="nucleotide sequence ID" value="NZ_JABAFY010000031.1"/>
</dbReference>
<reference evidence="2 3" key="1">
    <citation type="submission" date="2020-04" db="EMBL/GenBank/DDBJ databases">
        <authorList>
            <person name="Hitch T.C.A."/>
            <person name="Wylensek D."/>
            <person name="Clavel T."/>
        </authorList>
    </citation>
    <scope>NUCLEOTIDE SEQUENCE [LARGE SCALE GENOMIC DNA]</scope>
    <source>
        <strain evidence="2 3">PG-251-APC-1</strain>
    </source>
</reference>
<dbReference type="EMBL" id="JABAFY010000031">
    <property type="protein sequence ID" value="NME52574.1"/>
    <property type="molecule type" value="Genomic_DNA"/>
</dbReference>
<dbReference type="AlphaFoldDB" id="A0A848CGC3"/>
<comment type="caution">
    <text evidence="2">The sequence shown here is derived from an EMBL/GenBank/DDBJ whole genome shotgun (WGS) entry which is preliminary data.</text>
</comment>
<evidence type="ECO:0000313" key="3">
    <source>
        <dbReference type="Proteomes" id="UP000522333"/>
    </source>
</evidence>
<evidence type="ECO:0000313" key="2">
    <source>
        <dbReference type="EMBL" id="NME52574.1"/>
    </source>
</evidence>
<dbReference type="Proteomes" id="UP000522333">
    <property type="component" value="Unassembled WGS sequence"/>
</dbReference>
<organism evidence="2 3">
    <name type="scientific">Desulfovibrio piger</name>
    <dbReference type="NCBI Taxonomy" id="901"/>
    <lineage>
        <taxon>Bacteria</taxon>
        <taxon>Pseudomonadati</taxon>
        <taxon>Thermodesulfobacteriota</taxon>
        <taxon>Desulfovibrionia</taxon>
        <taxon>Desulfovibrionales</taxon>
        <taxon>Desulfovibrionaceae</taxon>
        <taxon>Desulfovibrio</taxon>
    </lineage>
</organism>
<name>A0A848CGC3_9BACT</name>
<protein>
    <submittedName>
        <fullName evidence="2">Uncharacterized protein</fullName>
    </submittedName>
</protein>
<sequence>MALYKDPSEQAIHCPDRGYQKPLLGCLACKKFPCAAMNDERMTVLERSPFVQTEFNGFLTRRKKVLLFHMTDGSYKEAPRGFDVDKPDLGMLEDVEEVLVVGKVLVKQIRLVPRPKEERAQIRTAMSEGLAAQQKPGIEPKKQAMKNQRKRKVA</sequence>
<gene>
    <name evidence="2" type="ORF">HF854_08590</name>
</gene>
<evidence type="ECO:0000256" key="1">
    <source>
        <dbReference type="SAM" id="MobiDB-lite"/>
    </source>
</evidence>